<dbReference type="Gene3D" id="3.10.580.10">
    <property type="entry name" value="CBS-domain"/>
    <property type="match status" value="1"/>
</dbReference>
<proteinExistence type="predicted"/>
<dbReference type="SUPFAM" id="SSF54631">
    <property type="entry name" value="CBS-domain pair"/>
    <property type="match status" value="1"/>
</dbReference>
<organism evidence="4 5">
    <name type="scientific">Pseudohongiella spirulinae</name>
    <dbReference type="NCBI Taxonomy" id="1249552"/>
    <lineage>
        <taxon>Bacteria</taxon>
        <taxon>Pseudomonadati</taxon>
        <taxon>Pseudomonadota</taxon>
        <taxon>Gammaproteobacteria</taxon>
        <taxon>Pseudomonadales</taxon>
        <taxon>Pseudohongiellaceae</taxon>
        <taxon>Pseudohongiella</taxon>
    </lineage>
</organism>
<accession>A0A0S2KFC2</accession>
<dbReference type="InterPro" id="IPR046342">
    <property type="entry name" value="CBS_dom_sf"/>
</dbReference>
<sequence length="135" mass="14729">MLRSVKLEDYMVEKPVTVAPEAPLVEALDLIVHNRVSGLCVVDDQGQFLGILSELDCLRGILSASYDQASVGQVRDYMVSENINSARPTDDIIDVASDMLAKGQRRRPVFSADGRLAGQITCRQILAAVRKLITG</sequence>
<dbReference type="KEGG" id="pspi:PS2015_2375"/>
<name>A0A0S2KFC2_9GAMM</name>
<evidence type="ECO:0000256" key="2">
    <source>
        <dbReference type="PROSITE-ProRule" id="PRU00703"/>
    </source>
</evidence>
<reference evidence="4 5" key="1">
    <citation type="submission" date="2015-11" db="EMBL/GenBank/DDBJ databases">
        <authorList>
            <person name="Zhang Y."/>
            <person name="Guo Z."/>
        </authorList>
    </citation>
    <scope>NUCLEOTIDE SEQUENCE [LARGE SCALE GENOMIC DNA]</scope>
    <source>
        <strain evidence="4 5">KCTC 32221</strain>
    </source>
</reference>
<dbReference type="PANTHER" id="PTHR43080">
    <property type="entry name" value="CBS DOMAIN-CONTAINING PROTEIN CBSX3, MITOCHONDRIAL"/>
    <property type="match status" value="1"/>
</dbReference>
<evidence type="ECO:0000313" key="5">
    <source>
        <dbReference type="Proteomes" id="UP000065641"/>
    </source>
</evidence>
<dbReference type="InterPro" id="IPR000644">
    <property type="entry name" value="CBS_dom"/>
</dbReference>
<feature type="domain" description="CBS" evidence="3">
    <location>
        <begin position="78"/>
        <end position="135"/>
    </location>
</feature>
<dbReference type="EMBL" id="CP013189">
    <property type="protein sequence ID" value="ALO47009.1"/>
    <property type="molecule type" value="Genomic_DNA"/>
</dbReference>
<protein>
    <submittedName>
        <fullName evidence="4">CBS domain protein</fullName>
    </submittedName>
</protein>
<dbReference type="SMART" id="SM00116">
    <property type="entry name" value="CBS"/>
    <property type="match status" value="2"/>
</dbReference>
<dbReference type="STRING" id="1249552.PS2015_2375"/>
<dbReference type="InterPro" id="IPR051257">
    <property type="entry name" value="Diverse_CBS-Domain"/>
</dbReference>
<dbReference type="PROSITE" id="PS51371">
    <property type="entry name" value="CBS"/>
    <property type="match status" value="2"/>
</dbReference>
<dbReference type="Pfam" id="PF00571">
    <property type="entry name" value="CBS"/>
    <property type="match status" value="2"/>
</dbReference>
<dbReference type="PANTHER" id="PTHR43080:SF2">
    <property type="entry name" value="CBS DOMAIN-CONTAINING PROTEIN"/>
    <property type="match status" value="1"/>
</dbReference>
<evidence type="ECO:0000256" key="1">
    <source>
        <dbReference type="ARBA" id="ARBA00023122"/>
    </source>
</evidence>
<gene>
    <name evidence="4" type="ORF">PS2015_2375</name>
</gene>
<evidence type="ECO:0000259" key="3">
    <source>
        <dbReference type="PROSITE" id="PS51371"/>
    </source>
</evidence>
<dbReference type="RefSeq" id="WP_237113325.1">
    <property type="nucleotide sequence ID" value="NZ_CP013189.1"/>
</dbReference>
<feature type="domain" description="CBS" evidence="3">
    <location>
        <begin position="11"/>
        <end position="70"/>
    </location>
</feature>
<dbReference type="AlphaFoldDB" id="A0A0S2KFC2"/>
<keyword evidence="1 2" id="KW-0129">CBS domain</keyword>
<evidence type="ECO:0000313" key="4">
    <source>
        <dbReference type="EMBL" id="ALO47009.1"/>
    </source>
</evidence>
<dbReference type="Proteomes" id="UP000065641">
    <property type="component" value="Chromosome"/>
</dbReference>
<keyword evidence="5" id="KW-1185">Reference proteome</keyword>